<evidence type="ECO:0000259" key="4">
    <source>
        <dbReference type="PROSITE" id="PS50056"/>
    </source>
</evidence>
<proteinExistence type="inferred from homology"/>
<feature type="region of interest" description="Disordered" evidence="3">
    <location>
        <begin position="1"/>
        <end position="25"/>
    </location>
</feature>
<evidence type="ECO:0000256" key="3">
    <source>
        <dbReference type="SAM" id="MobiDB-lite"/>
    </source>
</evidence>
<dbReference type="Gene3D" id="3.90.190.10">
    <property type="entry name" value="Protein tyrosine phosphatase superfamily"/>
    <property type="match status" value="1"/>
</dbReference>
<feature type="domain" description="Tyrosine specific protein phosphatases" evidence="4">
    <location>
        <begin position="311"/>
        <end position="366"/>
    </location>
</feature>
<evidence type="ECO:0000313" key="6">
    <source>
        <dbReference type="RefSeq" id="XP_017771516.1"/>
    </source>
</evidence>
<evidence type="ECO:0000313" key="5">
    <source>
        <dbReference type="Proteomes" id="UP000695000"/>
    </source>
</evidence>
<accession>A0ABM1MAB6</accession>
<dbReference type="PROSITE" id="PS50056">
    <property type="entry name" value="TYR_PHOSPHATASE_2"/>
    <property type="match status" value="1"/>
</dbReference>
<evidence type="ECO:0000256" key="2">
    <source>
        <dbReference type="ARBA" id="ARBA00007471"/>
    </source>
</evidence>
<gene>
    <name evidence="6" type="primary">LOC108558935</name>
</gene>
<dbReference type="InterPro" id="IPR010569">
    <property type="entry name" value="Myotubularin-like_Pase_dom"/>
</dbReference>
<sequence>MASYYQNQRINANHMSDTEGRMNPVNSNDLKNLISIFSKRTYKPRDEDPEAEAIMQKCVDLVQVDYNLLLINNTSGELSGHYPSKILVMEYEKNKNAQMPSTSSQRQTNTIYENILDAPKLRELIAKARTARCRARFPVPVILYKGKYICRSATLSGGYEIYGRCGYEYLFSSVGYINDGSDTEAVNPNDWQLFSIVRNSDKKLLRALNVGTIIDFMVEKKKVKFGMNISSSEKVDKENRYNDFMLMSLPYPGCEFFKDYREHNYQGNTIVFNWKQSYVDASIFIPDDGLASQLNIDWSKYTEWDLDLMTTNYLRLLLKYLQDGNSGLLVHCISGWDRTPLFISLIRLSLWADGLIHQNLDASQILYFTIAYDWMLFGHHLGDRLNKGEEIFFFCFNFLKRLAEDEFSLQSPTKVRPKVERSVEKTATRTDSETSLEPIMLEQDSRGSNISLNSICSSVSTKSQEFPMMFGQTPEEASMLSGNGNSNGNLSDQCTSNAKSRTSPVTVPTRQRNDSTSSLSVGSWQVITGTGSIRESNGFSGLNANERDSNNLDEEFGFRKKRLLNVRELFLAAYHAQIGFNYHLNDTTFSSLIGGFAEKVGFTVRS</sequence>
<feature type="compositionally biased region" description="Polar residues" evidence="3">
    <location>
        <begin position="1"/>
        <end position="15"/>
    </location>
</feature>
<protein>
    <submittedName>
        <fullName evidence="6">Myotubularin-related protein 14</fullName>
    </submittedName>
</protein>
<organism evidence="5 6">
    <name type="scientific">Nicrophorus vespilloides</name>
    <name type="common">Boreal carrion beetle</name>
    <dbReference type="NCBI Taxonomy" id="110193"/>
    <lineage>
        <taxon>Eukaryota</taxon>
        <taxon>Metazoa</taxon>
        <taxon>Ecdysozoa</taxon>
        <taxon>Arthropoda</taxon>
        <taxon>Hexapoda</taxon>
        <taxon>Insecta</taxon>
        <taxon>Pterygota</taxon>
        <taxon>Neoptera</taxon>
        <taxon>Endopterygota</taxon>
        <taxon>Coleoptera</taxon>
        <taxon>Polyphaga</taxon>
        <taxon>Staphyliniformia</taxon>
        <taxon>Silphidae</taxon>
        <taxon>Nicrophorinae</taxon>
        <taxon>Nicrophorus</taxon>
    </lineage>
</organism>
<dbReference type="InterPro" id="IPR016130">
    <property type="entry name" value="Tyr_Pase_AS"/>
</dbReference>
<dbReference type="InterPro" id="IPR039802">
    <property type="entry name" value="MTMR14"/>
</dbReference>
<evidence type="ECO:0000256" key="1">
    <source>
        <dbReference type="ARBA" id="ARBA00004184"/>
    </source>
</evidence>
<dbReference type="Proteomes" id="UP000695000">
    <property type="component" value="Unplaced"/>
</dbReference>
<feature type="compositionally biased region" description="Polar residues" evidence="3">
    <location>
        <begin position="492"/>
        <end position="520"/>
    </location>
</feature>
<dbReference type="PANTHER" id="PTHR13524">
    <property type="entry name" value="MYOTUBULARIN-RELATED"/>
    <property type="match status" value="1"/>
</dbReference>
<dbReference type="PROSITE" id="PS00383">
    <property type="entry name" value="TYR_PHOSPHATASE_1"/>
    <property type="match status" value="1"/>
</dbReference>
<comment type="subcellular location">
    <subcellularLocation>
        <location evidence="1">Endomembrane system</location>
        <topology evidence="1">Peripheral membrane protein</topology>
    </subcellularLocation>
</comment>
<feature type="compositionally biased region" description="Low complexity" evidence="3">
    <location>
        <begin position="481"/>
        <end position="491"/>
    </location>
</feature>
<keyword evidence="5" id="KW-1185">Reference proteome</keyword>
<feature type="region of interest" description="Disordered" evidence="3">
    <location>
        <begin position="481"/>
        <end position="520"/>
    </location>
</feature>
<dbReference type="PANTHER" id="PTHR13524:SF2">
    <property type="entry name" value="MYOTUBULARIN-RELATED PROTEIN 14"/>
    <property type="match status" value="1"/>
</dbReference>
<dbReference type="SUPFAM" id="SSF52799">
    <property type="entry name" value="(Phosphotyrosine protein) phosphatases II"/>
    <property type="match status" value="1"/>
</dbReference>
<dbReference type="RefSeq" id="XP_017771516.1">
    <property type="nucleotide sequence ID" value="XM_017916027.1"/>
</dbReference>
<dbReference type="GeneID" id="108558935"/>
<dbReference type="InterPro" id="IPR039803">
    <property type="entry name" value="MTMR14_PH-GRAM"/>
</dbReference>
<dbReference type="InterPro" id="IPR029021">
    <property type="entry name" value="Prot-tyrosine_phosphatase-like"/>
</dbReference>
<dbReference type="InterPro" id="IPR000387">
    <property type="entry name" value="Tyr_Pase_dom"/>
</dbReference>
<dbReference type="CDD" id="cd13213">
    <property type="entry name" value="PH-GRAM_MTMR14"/>
    <property type="match status" value="1"/>
</dbReference>
<name>A0ABM1MAB6_NICVS</name>
<reference evidence="6" key="1">
    <citation type="submission" date="2025-08" db="UniProtKB">
        <authorList>
            <consortium name="RefSeq"/>
        </authorList>
    </citation>
    <scope>IDENTIFICATION</scope>
    <source>
        <tissue evidence="6">Whole Larva</tissue>
    </source>
</reference>
<comment type="similarity">
    <text evidence="2">Belongs to the protein-tyrosine phosphatase family. Non-receptor class myotubularin subfamily.</text>
</comment>
<dbReference type="Pfam" id="PF06602">
    <property type="entry name" value="Myotub-related"/>
    <property type="match status" value="1"/>
</dbReference>